<keyword evidence="2" id="KW-1185">Reference proteome</keyword>
<comment type="caution">
    <text evidence="1">The sequence shown here is derived from an EMBL/GenBank/DDBJ whole genome shotgun (WGS) entry which is preliminary data.</text>
</comment>
<sequence>MFRSSVVLRLSKPSTCVYLAYCPRDRCFKVACIVEDCHYTCHPHCRSLVTLDCHGEQQRDTTEDEHVGLAEITDPSLEPLLQEASSEEMAGTSFNVSREQLQQLIEEYNSGNTSGLDMVL</sequence>
<reference evidence="1" key="1">
    <citation type="journal article" date="2023" name="IScience">
        <title>Live-bearing cockroach genome reveals convergent evolutionary mechanisms linked to viviparity in insects and beyond.</title>
        <authorList>
            <person name="Fouks B."/>
            <person name="Harrison M.C."/>
            <person name="Mikhailova A.A."/>
            <person name="Marchal E."/>
            <person name="English S."/>
            <person name="Carruthers M."/>
            <person name="Jennings E.C."/>
            <person name="Chiamaka E.L."/>
            <person name="Frigard R.A."/>
            <person name="Pippel M."/>
            <person name="Attardo G.M."/>
            <person name="Benoit J.B."/>
            <person name="Bornberg-Bauer E."/>
            <person name="Tobe S.S."/>
        </authorList>
    </citation>
    <scope>NUCLEOTIDE SEQUENCE</scope>
    <source>
        <strain evidence="1">Stay&amp;Tobe</strain>
    </source>
</reference>
<dbReference type="EMBL" id="JASPKZ010007625">
    <property type="protein sequence ID" value="KAJ9583284.1"/>
    <property type="molecule type" value="Genomic_DNA"/>
</dbReference>
<proteinExistence type="predicted"/>
<accession>A0AAD7ZM70</accession>
<dbReference type="Proteomes" id="UP001233999">
    <property type="component" value="Unassembled WGS sequence"/>
</dbReference>
<name>A0AAD7ZM70_DIPPU</name>
<evidence type="ECO:0000313" key="1">
    <source>
        <dbReference type="EMBL" id="KAJ9583284.1"/>
    </source>
</evidence>
<gene>
    <name evidence="1" type="ORF">L9F63_022367</name>
</gene>
<organism evidence="1 2">
    <name type="scientific">Diploptera punctata</name>
    <name type="common">Pacific beetle cockroach</name>
    <dbReference type="NCBI Taxonomy" id="6984"/>
    <lineage>
        <taxon>Eukaryota</taxon>
        <taxon>Metazoa</taxon>
        <taxon>Ecdysozoa</taxon>
        <taxon>Arthropoda</taxon>
        <taxon>Hexapoda</taxon>
        <taxon>Insecta</taxon>
        <taxon>Pterygota</taxon>
        <taxon>Neoptera</taxon>
        <taxon>Polyneoptera</taxon>
        <taxon>Dictyoptera</taxon>
        <taxon>Blattodea</taxon>
        <taxon>Blaberoidea</taxon>
        <taxon>Blaberidae</taxon>
        <taxon>Diplopterinae</taxon>
        <taxon>Diploptera</taxon>
    </lineage>
</organism>
<reference evidence="1" key="2">
    <citation type="submission" date="2023-05" db="EMBL/GenBank/DDBJ databases">
        <authorList>
            <person name="Fouks B."/>
        </authorList>
    </citation>
    <scope>NUCLEOTIDE SEQUENCE</scope>
    <source>
        <strain evidence="1">Stay&amp;Tobe</strain>
        <tissue evidence="1">Testes</tissue>
    </source>
</reference>
<feature type="non-terminal residue" evidence="1">
    <location>
        <position position="1"/>
    </location>
</feature>
<evidence type="ECO:0000313" key="2">
    <source>
        <dbReference type="Proteomes" id="UP001233999"/>
    </source>
</evidence>
<dbReference type="AlphaFoldDB" id="A0AAD7ZM70"/>
<protein>
    <submittedName>
        <fullName evidence="1">Uncharacterized protein</fullName>
    </submittedName>
</protein>